<reference evidence="1" key="1">
    <citation type="submission" date="2023-04" db="EMBL/GenBank/DDBJ databases">
        <title>Genomic characterization of faba bean (Vicia faba) microsymbionts in Mexican soils.</title>
        <authorList>
            <person name="Rivera Orduna F.N."/>
            <person name="Guevara-Luna J."/>
            <person name="Yan J."/>
            <person name="Arroyo-Herrera I."/>
            <person name="Li Y."/>
            <person name="Vasquez-Murrieta M.S."/>
            <person name="Wang E.T."/>
        </authorList>
    </citation>
    <scope>NUCLEOTIDE SEQUENCE</scope>
    <source>
        <strain evidence="1">CH26</strain>
    </source>
</reference>
<dbReference type="Proteomes" id="UP001268610">
    <property type="component" value="Unassembled WGS sequence"/>
</dbReference>
<evidence type="ECO:0000313" key="2">
    <source>
        <dbReference type="Proteomes" id="UP001268610"/>
    </source>
</evidence>
<dbReference type="AlphaFoldDB" id="A0AAJ2LQL0"/>
<proteinExistence type="predicted"/>
<name>A0AAJ2LQL0_9HYPH</name>
<accession>A0AAJ2LQL0</accession>
<comment type="caution">
    <text evidence="1">The sequence shown here is derived from an EMBL/GenBank/DDBJ whole genome shotgun (WGS) entry which is preliminary data.</text>
</comment>
<dbReference type="EMBL" id="JAVLSF010000524">
    <property type="protein sequence ID" value="MDR9778158.1"/>
    <property type="molecule type" value="Genomic_DNA"/>
</dbReference>
<organism evidence="1 2">
    <name type="scientific">Rhizobium hidalgonense</name>
    <dbReference type="NCBI Taxonomy" id="1538159"/>
    <lineage>
        <taxon>Bacteria</taxon>
        <taxon>Pseudomonadati</taxon>
        <taxon>Pseudomonadota</taxon>
        <taxon>Alphaproteobacteria</taxon>
        <taxon>Hyphomicrobiales</taxon>
        <taxon>Rhizobiaceae</taxon>
        <taxon>Rhizobium/Agrobacterium group</taxon>
        <taxon>Rhizobium</taxon>
    </lineage>
</organism>
<protein>
    <submittedName>
        <fullName evidence="1">Uncharacterized protein</fullName>
    </submittedName>
</protein>
<gene>
    <name evidence="1" type="ORF">RJJ65_37105</name>
</gene>
<feature type="non-terminal residue" evidence="1">
    <location>
        <position position="113"/>
    </location>
</feature>
<evidence type="ECO:0000313" key="1">
    <source>
        <dbReference type="EMBL" id="MDR9778158.1"/>
    </source>
</evidence>
<dbReference type="RefSeq" id="WP_310866276.1">
    <property type="nucleotide sequence ID" value="NZ_JAVLSF010000524.1"/>
</dbReference>
<sequence length="113" mass="12777">MNIRVFKEPWQAAVAIAEVMVRSGKPRIRLSHKALSKFAGRIKLADRIICSIENELREYGYLLIRLQPSNSAGGYVIMSTKTLPATRPVDINLLFSKKERRAIINGTFDFDAL</sequence>